<keyword evidence="4" id="KW-1185">Reference proteome</keyword>
<dbReference type="GO" id="GO:0006352">
    <property type="term" value="P:DNA-templated transcription initiation"/>
    <property type="evidence" value="ECO:0007669"/>
    <property type="project" value="InterPro"/>
</dbReference>
<gene>
    <name evidence="3" type="ORF">CT0861_09783</name>
</gene>
<evidence type="ECO:0000256" key="1">
    <source>
        <dbReference type="SAM" id="MobiDB-lite"/>
    </source>
</evidence>
<dbReference type="Proteomes" id="UP000076552">
    <property type="component" value="Unassembled WGS sequence"/>
</dbReference>
<evidence type="ECO:0000259" key="2">
    <source>
        <dbReference type="Pfam" id="PF08281"/>
    </source>
</evidence>
<name>A0A166UDA3_9PEZI</name>
<evidence type="ECO:0000313" key="3">
    <source>
        <dbReference type="EMBL" id="KZL73268.1"/>
    </source>
</evidence>
<organism evidence="3 4">
    <name type="scientific">Colletotrichum tofieldiae</name>
    <dbReference type="NCBI Taxonomy" id="708197"/>
    <lineage>
        <taxon>Eukaryota</taxon>
        <taxon>Fungi</taxon>
        <taxon>Dikarya</taxon>
        <taxon>Ascomycota</taxon>
        <taxon>Pezizomycotina</taxon>
        <taxon>Sordariomycetes</taxon>
        <taxon>Hypocreomycetidae</taxon>
        <taxon>Glomerellales</taxon>
        <taxon>Glomerellaceae</taxon>
        <taxon>Colletotrichum</taxon>
        <taxon>Colletotrichum spaethianum species complex</taxon>
    </lineage>
</organism>
<feature type="domain" description="RNA polymerase sigma factor 70 region 4 type 2" evidence="2">
    <location>
        <begin position="20"/>
        <end position="60"/>
    </location>
</feature>
<dbReference type="Pfam" id="PF08281">
    <property type="entry name" value="Sigma70_r4_2"/>
    <property type="match status" value="1"/>
</dbReference>
<comment type="caution">
    <text evidence="3">The sequence shown here is derived from an EMBL/GenBank/DDBJ whole genome shotgun (WGS) entry which is preliminary data.</text>
</comment>
<dbReference type="EMBL" id="LFIV01000046">
    <property type="protein sequence ID" value="KZL73268.1"/>
    <property type="molecule type" value="Genomic_DNA"/>
</dbReference>
<proteinExistence type="predicted"/>
<dbReference type="GO" id="GO:0003677">
    <property type="term" value="F:DNA binding"/>
    <property type="evidence" value="ECO:0007669"/>
    <property type="project" value="InterPro"/>
</dbReference>
<dbReference type="SUPFAM" id="SSF46689">
    <property type="entry name" value="Homeodomain-like"/>
    <property type="match status" value="1"/>
</dbReference>
<dbReference type="AlphaFoldDB" id="A0A166UDA3"/>
<sequence length="124" mass="13680">MDAQLQEFTSVISGDRRTNDELSEIQRVAITAFVLAGRSYREAARAFNCSLGAVHKTLRRFNASKTFTSGPRKGRPKKISQVEKRKSGLQKSTTGHPIESSLGKGREGEPQGLNTAKLALRRVH</sequence>
<dbReference type="Gene3D" id="1.10.10.10">
    <property type="entry name" value="Winged helix-like DNA-binding domain superfamily/Winged helix DNA-binding domain"/>
    <property type="match status" value="1"/>
</dbReference>
<dbReference type="GO" id="GO:0016987">
    <property type="term" value="F:sigma factor activity"/>
    <property type="evidence" value="ECO:0007669"/>
    <property type="project" value="InterPro"/>
</dbReference>
<accession>A0A166UDA3</accession>
<reference evidence="3 4" key="1">
    <citation type="submission" date="2015-06" db="EMBL/GenBank/DDBJ databases">
        <title>Survival trade-offs in plant roots during colonization by closely related pathogenic and mutualistic fungi.</title>
        <authorList>
            <person name="Hacquard S."/>
            <person name="Kracher B."/>
            <person name="Hiruma K."/>
            <person name="Weinman A."/>
            <person name="Muench P."/>
            <person name="Garrido Oter R."/>
            <person name="Ver Loren van Themaat E."/>
            <person name="Dallerey J.-F."/>
            <person name="Damm U."/>
            <person name="Henrissat B."/>
            <person name="Lespinet O."/>
            <person name="Thon M."/>
            <person name="Kemen E."/>
            <person name="McHardy A.C."/>
            <person name="Schulze-Lefert P."/>
            <person name="O'Connell R.J."/>
        </authorList>
    </citation>
    <scope>NUCLEOTIDE SEQUENCE [LARGE SCALE GENOMIC DNA]</scope>
    <source>
        <strain evidence="3 4">0861</strain>
    </source>
</reference>
<dbReference type="InterPro" id="IPR036388">
    <property type="entry name" value="WH-like_DNA-bd_sf"/>
</dbReference>
<protein>
    <recommendedName>
        <fullName evidence="2">RNA polymerase sigma factor 70 region 4 type 2 domain-containing protein</fullName>
    </recommendedName>
</protein>
<dbReference type="InterPro" id="IPR009057">
    <property type="entry name" value="Homeodomain-like_sf"/>
</dbReference>
<dbReference type="STRING" id="708197.A0A166UDA3"/>
<dbReference type="InterPro" id="IPR013249">
    <property type="entry name" value="RNA_pol_sigma70_r4_t2"/>
</dbReference>
<feature type="region of interest" description="Disordered" evidence="1">
    <location>
        <begin position="64"/>
        <end position="124"/>
    </location>
</feature>
<evidence type="ECO:0000313" key="4">
    <source>
        <dbReference type="Proteomes" id="UP000076552"/>
    </source>
</evidence>